<accession>A0A553NS54</accession>
<evidence type="ECO:0000313" key="2">
    <source>
        <dbReference type="Proteomes" id="UP000318571"/>
    </source>
</evidence>
<reference evidence="1 2" key="1">
    <citation type="journal article" date="2018" name="Nat. Ecol. Evol.">
        <title>Genomic signatures of mitonuclear coevolution across populations of Tigriopus californicus.</title>
        <authorList>
            <person name="Barreto F.S."/>
            <person name="Watson E.T."/>
            <person name="Lima T.G."/>
            <person name="Willett C.S."/>
            <person name="Edmands S."/>
            <person name="Li W."/>
            <person name="Burton R.S."/>
        </authorList>
    </citation>
    <scope>NUCLEOTIDE SEQUENCE [LARGE SCALE GENOMIC DNA]</scope>
    <source>
        <strain evidence="1 2">San Diego</strain>
    </source>
</reference>
<evidence type="ECO:0000313" key="1">
    <source>
        <dbReference type="EMBL" id="TRY68271.1"/>
    </source>
</evidence>
<dbReference type="Proteomes" id="UP000318571">
    <property type="component" value="Chromosome 1"/>
</dbReference>
<comment type="caution">
    <text evidence="1">The sequence shown here is derived from an EMBL/GenBank/DDBJ whole genome shotgun (WGS) entry which is preliminary data.</text>
</comment>
<keyword evidence="2" id="KW-1185">Reference proteome</keyword>
<dbReference type="OMA" id="ESHNIEW"/>
<sequence>MDIESKLADLKAMHNLEEPKRSGMDDADIKWRYVKPNYIKANYEFLRGKSQNHLSGSLEQVVENLVKTWEMEASHKADLKQWTTVDYKNYQVSCNGSEPVGGEVAKEVGNYNALLQGCPSYEKFGPLSFEASHNLFRDSFTEGFPWEVLKVLCGPPNLIFTWRHWGTFSGSFRGNQGHGKLVEMFGLCRREYGITTKKIRATNSNDLGLVTSYTRQQTSQ</sequence>
<name>A0A553NS54_TIGCA</name>
<dbReference type="AlphaFoldDB" id="A0A553NS54"/>
<dbReference type="InterPro" id="IPR053218">
    <property type="entry name" value="Pathogen-related_defense"/>
</dbReference>
<dbReference type="PANTHER" id="PTHR31723">
    <property type="entry name" value="PATHOGENESIS-RELATED FAMILY PROTEIN"/>
    <property type="match status" value="1"/>
</dbReference>
<dbReference type="EMBL" id="VCGU01000010">
    <property type="protein sequence ID" value="TRY68271.1"/>
    <property type="molecule type" value="Genomic_DNA"/>
</dbReference>
<organism evidence="1 2">
    <name type="scientific">Tigriopus californicus</name>
    <name type="common">Marine copepod</name>
    <dbReference type="NCBI Taxonomy" id="6832"/>
    <lineage>
        <taxon>Eukaryota</taxon>
        <taxon>Metazoa</taxon>
        <taxon>Ecdysozoa</taxon>
        <taxon>Arthropoda</taxon>
        <taxon>Crustacea</taxon>
        <taxon>Multicrustacea</taxon>
        <taxon>Hexanauplia</taxon>
        <taxon>Copepoda</taxon>
        <taxon>Harpacticoida</taxon>
        <taxon>Harpacticidae</taxon>
        <taxon>Tigriopus</taxon>
    </lineage>
</organism>
<proteinExistence type="predicted"/>
<dbReference type="PANTHER" id="PTHR31723:SF10">
    <property type="entry name" value="PATHOGEN-RELATED PROTEIN"/>
    <property type="match status" value="1"/>
</dbReference>
<evidence type="ECO:0008006" key="3">
    <source>
        <dbReference type="Google" id="ProtNLM"/>
    </source>
</evidence>
<protein>
    <recommendedName>
        <fullName evidence="3">Pathogen-related protein</fullName>
    </recommendedName>
</protein>
<gene>
    <name evidence="1" type="ORF">TCAL_16491</name>
</gene>